<keyword evidence="4" id="KW-1185">Reference proteome</keyword>
<keyword evidence="2" id="KW-1133">Transmembrane helix</keyword>
<dbReference type="Proteomes" id="UP001500063">
    <property type="component" value="Unassembled WGS sequence"/>
</dbReference>
<keyword evidence="2" id="KW-0472">Membrane</keyword>
<accession>A0ABN0WUP8</accession>
<reference evidence="3 4" key="1">
    <citation type="journal article" date="2019" name="Int. J. Syst. Evol. Microbiol.">
        <title>The Global Catalogue of Microorganisms (GCM) 10K type strain sequencing project: providing services to taxonomists for standard genome sequencing and annotation.</title>
        <authorList>
            <consortium name="The Broad Institute Genomics Platform"/>
            <consortium name="The Broad Institute Genome Sequencing Center for Infectious Disease"/>
            <person name="Wu L."/>
            <person name="Ma J."/>
        </authorList>
    </citation>
    <scope>NUCLEOTIDE SEQUENCE [LARGE SCALE GENOMIC DNA]</scope>
    <source>
        <strain evidence="3 4">JCM 4565</strain>
    </source>
</reference>
<evidence type="ECO:0000313" key="4">
    <source>
        <dbReference type="Proteomes" id="UP001500063"/>
    </source>
</evidence>
<dbReference type="RefSeq" id="WP_344117815.1">
    <property type="nucleotide sequence ID" value="NZ_BAAABW010000013.1"/>
</dbReference>
<evidence type="ECO:0000256" key="2">
    <source>
        <dbReference type="SAM" id="Phobius"/>
    </source>
</evidence>
<keyword evidence="2" id="KW-0812">Transmembrane</keyword>
<feature type="compositionally biased region" description="Basic and acidic residues" evidence="1">
    <location>
        <begin position="1"/>
        <end position="19"/>
    </location>
</feature>
<protein>
    <submittedName>
        <fullName evidence="3">Uncharacterized protein</fullName>
    </submittedName>
</protein>
<sequence length="260" mass="29291">MSKDDDRKTKTPLEWREMLKTGYDYPEEAQRGRRSERRRARKQYRQRERTELRQVLEEERRREPMTAGGAVLVLVVILAIGWASARWFLHQDEQAPESTTVADAPAEPEPAGPHSIPGTTTAPPPSEPPAAVDLSSPEKAAEGFARAYLTMNPPVDKTHETVIRRAAPWMTDVLVRNLVMNSDRAWNELISNGGISRVTSLTVKNAEQGMPVDTPLRAWRTVTVEAAVDGYKQYKQTYVLQTEATRSSDNTWRVARVLGV</sequence>
<feature type="region of interest" description="Disordered" evidence="1">
    <location>
        <begin position="94"/>
        <end position="134"/>
    </location>
</feature>
<evidence type="ECO:0000313" key="3">
    <source>
        <dbReference type="EMBL" id="GAA0347244.1"/>
    </source>
</evidence>
<name>A0ABN0WUP8_9ACTN</name>
<evidence type="ECO:0000256" key="1">
    <source>
        <dbReference type="SAM" id="MobiDB-lite"/>
    </source>
</evidence>
<organism evidence="3 4">
    <name type="scientific">Streptomyces blastmyceticus</name>
    <dbReference type="NCBI Taxonomy" id="68180"/>
    <lineage>
        <taxon>Bacteria</taxon>
        <taxon>Bacillati</taxon>
        <taxon>Actinomycetota</taxon>
        <taxon>Actinomycetes</taxon>
        <taxon>Kitasatosporales</taxon>
        <taxon>Streptomycetaceae</taxon>
        <taxon>Streptomyces</taxon>
    </lineage>
</organism>
<dbReference type="EMBL" id="BAAABW010000013">
    <property type="protein sequence ID" value="GAA0347244.1"/>
    <property type="molecule type" value="Genomic_DNA"/>
</dbReference>
<proteinExistence type="predicted"/>
<comment type="caution">
    <text evidence="3">The sequence shown here is derived from an EMBL/GenBank/DDBJ whole genome shotgun (WGS) entry which is preliminary data.</text>
</comment>
<feature type="transmembrane region" description="Helical" evidence="2">
    <location>
        <begin position="70"/>
        <end position="89"/>
    </location>
</feature>
<feature type="region of interest" description="Disordered" evidence="1">
    <location>
        <begin position="1"/>
        <end position="48"/>
    </location>
</feature>
<feature type="compositionally biased region" description="Basic residues" evidence="1">
    <location>
        <begin position="34"/>
        <end position="44"/>
    </location>
</feature>
<gene>
    <name evidence="3" type="ORF">GCM10010319_24770</name>
</gene>